<dbReference type="SMART" id="SM00419">
    <property type="entry name" value="HTH_CRP"/>
    <property type="match status" value="1"/>
</dbReference>
<dbReference type="EMBL" id="NRQW01000533">
    <property type="protein sequence ID" value="PLZ85165.1"/>
    <property type="molecule type" value="Genomic_DNA"/>
</dbReference>
<dbReference type="GO" id="GO:0003677">
    <property type="term" value="F:DNA binding"/>
    <property type="evidence" value="ECO:0007669"/>
    <property type="project" value="UniProtKB-KW"/>
</dbReference>
<dbReference type="CDD" id="cd00092">
    <property type="entry name" value="HTH_CRP"/>
    <property type="match status" value="1"/>
</dbReference>
<feature type="domain" description="HTH crp-type" evidence="4">
    <location>
        <begin position="116"/>
        <end position="189"/>
    </location>
</feature>
<dbReference type="SUPFAM" id="SSF51206">
    <property type="entry name" value="cAMP-binding domain-like"/>
    <property type="match status" value="1"/>
</dbReference>
<dbReference type="Pfam" id="PF13545">
    <property type="entry name" value="HTH_Crp_2"/>
    <property type="match status" value="1"/>
</dbReference>
<accession>A0A2N6JXH7</accession>
<dbReference type="InterPro" id="IPR012318">
    <property type="entry name" value="HTH_CRP"/>
</dbReference>
<keyword evidence="1" id="KW-0805">Transcription regulation</keyword>
<evidence type="ECO:0000313" key="5">
    <source>
        <dbReference type="EMBL" id="PLZ85165.1"/>
    </source>
</evidence>
<dbReference type="RefSeq" id="WP_016869083.1">
    <property type="nucleotide sequence ID" value="NZ_CAWNVR010000662.1"/>
</dbReference>
<dbReference type="Gene3D" id="1.10.10.10">
    <property type="entry name" value="Winged helix-like DNA-binding domain superfamily/Winged helix DNA-binding domain"/>
    <property type="match status" value="1"/>
</dbReference>
<dbReference type="GO" id="GO:0006355">
    <property type="term" value="P:regulation of DNA-templated transcription"/>
    <property type="evidence" value="ECO:0007669"/>
    <property type="project" value="InterPro"/>
</dbReference>
<keyword evidence="3" id="KW-0804">Transcription</keyword>
<organism evidence="5 6">
    <name type="scientific">Fischerella muscicola CCMEE 5323</name>
    <dbReference type="NCBI Taxonomy" id="2019572"/>
    <lineage>
        <taxon>Bacteria</taxon>
        <taxon>Bacillati</taxon>
        <taxon>Cyanobacteriota</taxon>
        <taxon>Cyanophyceae</taxon>
        <taxon>Nostocales</taxon>
        <taxon>Hapalosiphonaceae</taxon>
        <taxon>Fischerella</taxon>
    </lineage>
</organism>
<evidence type="ECO:0000256" key="2">
    <source>
        <dbReference type="ARBA" id="ARBA00023125"/>
    </source>
</evidence>
<comment type="caution">
    <text evidence="5">The sequence shown here is derived from an EMBL/GenBank/DDBJ whole genome shotgun (WGS) entry which is preliminary data.</text>
</comment>
<proteinExistence type="predicted"/>
<dbReference type="Gene3D" id="2.60.120.10">
    <property type="entry name" value="Jelly Rolls"/>
    <property type="match status" value="1"/>
</dbReference>
<dbReference type="Proteomes" id="UP000235036">
    <property type="component" value="Unassembled WGS sequence"/>
</dbReference>
<gene>
    <name evidence="5" type="ORF">CEN44_22915</name>
</gene>
<dbReference type="PRINTS" id="PR00034">
    <property type="entry name" value="HTHCRP"/>
</dbReference>
<dbReference type="InterPro" id="IPR014710">
    <property type="entry name" value="RmlC-like_jellyroll"/>
</dbReference>
<evidence type="ECO:0000259" key="4">
    <source>
        <dbReference type="PROSITE" id="PS51063"/>
    </source>
</evidence>
<name>A0A2N6JXH7_FISMU</name>
<dbReference type="PROSITE" id="PS51063">
    <property type="entry name" value="HTH_CRP_2"/>
    <property type="match status" value="1"/>
</dbReference>
<dbReference type="InterPro" id="IPR036390">
    <property type="entry name" value="WH_DNA-bd_sf"/>
</dbReference>
<reference evidence="5 6" key="1">
    <citation type="submission" date="2017-08" db="EMBL/GenBank/DDBJ databases">
        <title>Genomes of Fischerella (Mastigocladus) sp. strains.</title>
        <authorList>
            <person name="Miller S.R."/>
        </authorList>
    </citation>
    <scope>NUCLEOTIDE SEQUENCE [LARGE SCALE GENOMIC DNA]</scope>
    <source>
        <strain evidence="5 6">CCMEE 5323</strain>
    </source>
</reference>
<protein>
    <submittedName>
        <fullName evidence="5">Crp/Fnr family transcriptional regulator</fullName>
    </submittedName>
</protein>
<evidence type="ECO:0000256" key="3">
    <source>
        <dbReference type="ARBA" id="ARBA00023163"/>
    </source>
</evidence>
<sequence length="196" mass="22726">MISPSFPVINHSDRTIIRYFKQRSFIPLPQDILWKIEKGVVRNLTWHEDGTLVTLGVWGPGDVVGRALSKIEPYEIECLTKVEVTIFPVNDSYQLTEILLAHIEQAEALMMIRSNKTVEIMLIKLLSWLAKKFGRAVETGQLIDLRLTHQDIAELLNSTRVTITRVLTNLEERGLIHRLPLHRIVLKEEQIWHYEI</sequence>
<keyword evidence="6" id="KW-1185">Reference proteome</keyword>
<dbReference type="InterPro" id="IPR036388">
    <property type="entry name" value="WH-like_DNA-bd_sf"/>
</dbReference>
<dbReference type="SUPFAM" id="SSF46785">
    <property type="entry name" value="Winged helix' DNA-binding domain"/>
    <property type="match status" value="1"/>
</dbReference>
<dbReference type="AlphaFoldDB" id="A0A2N6JXH7"/>
<evidence type="ECO:0000313" key="6">
    <source>
        <dbReference type="Proteomes" id="UP000235036"/>
    </source>
</evidence>
<dbReference type="InterPro" id="IPR018490">
    <property type="entry name" value="cNMP-bd_dom_sf"/>
</dbReference>
<evidence type="ECO:0000256" key="1">
    <source>
        <dbReference type="ARBA" id="ARBA00023015"/>
    </source>
</evidence>
<keyword evidence="2" id="KW-0238">DNA-binding</keyword>